<proteinExistence type="predicted"/>
<dbReference type="Proteomes" id="UP000182264">
    <property type="component" value="Chromosome"/>
</dbReference>
<organism evidence="5 6">
    <name type="scientific">Syntrophotalea acetylenica</name>
    <name type="common">Pelobacter acetylenicus</name>
    <dbReference type="NCBI Taxonomy" id="29542"/>
    <lineage>
        <taxon>Bacteria</taxon>
        <taxon>Pseudomonadati</taxon>
        <taxon>Thermodesulfobacteriota</taxon>
        <taxon>Desulfuromonadia</taxon>
        <taxon>Desulfuromonadales</taxon>
        <taxon>Syntrophotaleaceae</taxon>
        <taxon>Syntrophotalea</taxon>
    </lineage>
</organism>
<dbReference type="SMART" id="SM00028">
    <property type="entry name" value="TPR"/>
    <property type="match status" value="5"/>
</dbReference>
<feature type="repeat" description="TPR" evidence="3">
    <location>
        <begin position="87"/>
        <end position="120"/>
    </location>
</feature>
<feature type="repeat" description="TPR" evidence="3">
    <location>
        <begin position="53"/>
        <end position="86"/>
    </location>
</feature>
<dbReference type="STRING" id="29542.A6070_06500"/>
<dbReference type="KEGG" id="pace:A6070_06500"/>
<name>A0A1L3GIH2_SYNAC</name>
<dbReference type="Gene3D" id="1.25.40.10">
    <property type="entry name" value="Tetratricopeptide repeat domain"/>
    <property type="match status" value="2"/>
</dbReference>
<dbReference type="PROSITE" id="PS51257">
    <property type="entry name" value="PROKAR_LIPOPROTEIN"/>
    <property type="match status" value="1"/>
</dbReference>
<feature type="repeat" description="TPR" evidence="3">
    <location>
        <begin position="191"/>
        <end position="224"/>
    </location>
</feature>
<dbReference type="PROSITE" id="PS50005">
    <property type="entry name" value="TPR"/>
    <property type="match status" value="4"/>
</dbReference>
<dbReference type="RefSeq" id="WP_072287579.1">
    <property type="nucleotide sequence ID" value="NZ_CP015455.1"/>
</dbReference>
<keyword evidence="1" id="KW-0677">Repeat</keyword>
<evidence type="ECO:0000256" key="1">
    <source>
        <dbReference type="ARBA" id="ARBA00022737"/>
    </source>
</evidence>
<reference evidence="5 6" key="1">
    <citation type="journal article" date="2017" name="Genome Announc.">
        <title>Complete Genome Sequences of Two Acetylene-Fermenting Pelobacter acetylenicus Strains.</title>
        <authorList>
            <person name="Sutton J.M."/>
            <person name="Baesman S.M."/>
            <person name="Fierst J.L."/>
            <person name="Poret-Peterson A.T."/>
            <person name="Oremland R.S."/>
            <person name="Dunlap D.S."/>
            <person name="Akob D.M."/>
        </authorList>
    </citation>
    <scope>NUCLEOTIDE SEQUENCE [LARGE SCALE GENOMIC DNA]</scope>
    <source>
        <strain evidence="5 6">DSM 3247</strain>
    </source>
</reference>
<protein>
    <submittedName>
        <fullName evidence="5">Uncharacterized protein</fullName>
    </submittedName>
</protein>
<gene>
    <name evidence="5" type="ORF">A7E75_12485</name>
</gene>
<dbReference type="Pfam" id="PF00515">
    <property type="entry name" value="TPR_1"/>
    <property type="match status" value="2"/>
</dbReference>
<dbReference type="SUPFAM" id="SSF48452">
    <property type="entry name" value="TPR-like"/>
    <property type="match status" value="1"/>
</dbReference>
<evidence type="ECO:0000313" key="6">
    <source>
        <dbReference type="Proteomes" id="UP000182264"/>
    </source>
</evidence>
<evidence type="ECO:0000256" key="2">
    <source>
        <dbReference type="ARBA" id="ARBA00022803"/>
    </source>
</evidence>
<feature type="signal peptide" evidence="4">
    <location>
        <begin position="1"/>
        <end position="23"/>
    </location>
</feature>
<evidence type="ECO:0000256" key="3">
    <source>
        <dbReference type="PROSITE-ProRule" id="PRU00339"/>
    </source>
</evidence>
<feature type="repeat" description="TPR" evidence="3">
    <location>
        <begin position="255"/>
        <end position="288"/>
    </location>
</feature>
<dbReference type="PANTHER" id="PTHR44186">
    <property type="match status" value="1"/>
</dbReference>
<evidence type="ECO:0000313" key="5">
    <source>
        <dbReference type="EMBL" id="APG25736.1"/>
    </source>
</evidence>
<dbReference type="Pfam" id="PF14559">
    <property type="entry name" value="TPR_19"/>
    <property type="match status" value="1"/>
</dbReference>
<dbReference type="InterPro" id="IPR011990">
    <property type="entry name" value="TPR-like_helical_dom_sf"/>
</dbReference>
<dbReference type="EMBL" id="CP015518">
    <property type="protein sequence ID" value="APG25736.1"/>
    <property type="molecule type" value="Genomic_DNA"/>
</dbReference>
<keyword evidence="2 3" id="KW-0802">TPR repeat</keyword>
<feature type="chain" id="PRO_5012340304" evidence="4">
    <location>
        <begin position="24"/>
        <end position="308"/>
    </location>
</feature>
<sequence>MKTWTSMSAILLIASITACTPVADPYHRRVARFTVQEKGEDAYTRERIANLPPEELTGKGLSYLNQGNLELARLHFSAALQKKPDATAALAGLGQVFLARGSAPQAREIFTTVLEKDPQNMAAQLGLARIARSQGDYPTAQKLLETLQSNYPESPAVISELAITYDSIGQDKLGLAESLHQKFISLRPDNPSGYNNLGFNYLLQGRYTDAIPQFSRALALEPSNMRSKNNLATAFLLNNQEVRALQLFEDTLGKPAAYNNIGYLYMTQGNWDKAEKAFKKALALNPVFYPRAQQNLDRLNSLRSQSAH</sequence>
<keyword evidence="6" id="KW-1185">Reference proteome</keyword>
<dbReference type="OrthoDB" id="9761935at2"/>
<accession>A0A1L3GIH2</accession>
<dbReference type="InterPro" id="IPR019734">
    <property type="entry name" value="TPR_rpt"/>
</dbReference>
<dbReference type="PANTHER" id="PTHR44186:SF1">
    <property type="entry name" value="BARDET-BIEDL SYNDROME 4 PROTEIN"/>
    <property type="match status" value="1"/>
</dbReference>
<evidence type="ECO:0000256" key="4">
    <source>
        <dbReference type="SAM" id="SignalP"/>
    </source>
</evidence>
<dbReference type="AlphaFoldDB" id="A0A1L3GIH2"/>
<dbReference type="PROSITE" id="PS50293">
    <property type="entry name" value="TPR_REGION"/>
    <property type="match status" value="2"/>
</dbReference>
<keyword evidence="4" id="KW-0732">Signal</keyword>